<dbReference type="PANTHER" id="PTHR45436:SF5">
    <property type="entry name" value="SENSOR HISTIDINE KINASE TRCS"/>
    <property type="match status" value="1"/>
</dbReference>
<evidence type="ECO:0000256" key="2">
    <source>
        <dbReference type="ARBA" id="ARBA00012438"/>
    </source>
</evidence>
<accession>A0A1J5S7G9</accession>
<dbReference type="Pfam" id="PF08521">
    <property type="entry name" value="2CSK_N"/>
    <property type="match status" value="1"/>
</dbReference>
<feature type="domain" description="Histidine kinase" evidence="10">
    <location>
        <begin position="256"/>
        <end position="466"/>
    </location>
</feature>
<organism evidence="12">
    <name type="scientific">mine drainage metagenome</name>
    <dbReference type="NCBI Taxonomy" id="410659"/>
    <lineage>
        <taxon>unclassified sequences</taxon>
        <taxon>metagenomes</taxon>
        <taxon>ecological metagenomes</taxon>
    </lineage>
</organism>
<dbReference type="InterPro" id="IPR005467">
    <property type="entry name" value="His_kinase_dom"/>
</dbReference>
<evidence type="ECO:0000256" key="1">
    <source>
        <dbReference type="ARBA" id="ARBA00000085"/>
    </source>
</evidence>
<keyword evidence="6 12" id="KW-0418">Kinase</keyword>
<dbReference type="PROSITE" id="PS50885">
    <property type="entry name" value="HAMP"/>
    <property type="match status" value="1"/>
</dbReference>
<dbReference type="Pfam" id="PF00512">
    <property type="entry name" value="HisKA"/>
    <property type="match status" value="1"/>
</dbReference>
<feature type="transmembrane region" description="Helical" evidence="9">
    <location>
        <begin position="171"/>
        <end position="194"/>
    </location>
</feature>
<dbReference type="GO" id="GO:0000155">
    <property type="term" value="F:phosphorelay sensor kinase activity"/>
    <property type="evidence" value="ECO:0007669"/>
    <property type="project" value="InterPro"/>
</dbReference>
<evidence type="ECO:0000256" key="3">
    <source>
        <dbReference type="ARBA" id="ARBA00022553"/>
    </source>
</evidence>
<dbReference type="EC" id="2.7.13.3" evidence="2"/>
<evidence type="ECO:0000256" key="8">
    <source>
        <dbReference type="ARBA" id="ARBA00023012"/>
    </source>
</evidence>
<keyword evidence="9" id="KW-0472">Membrane</keyword>
<dbReference type="AlphaFoldDB" id="A0A1J5S7G9"/>
<evidence type="ECO:0000256" key="9">
    <source>
        <dbReference type="SAM" id="Phobius"/>
    </source>
</evidence>
<gene>
    <name evidence="12" type="primary">cusS_5</name>
    <name evidence="12" type="ORF">GALL_137890</name>
</gene>
<evidence type="ECO:0000256" key="5">
    <source>
        <dbReference type="ARBA" id="ARBA00022692"/>
    </source>
</evidence>
<dbReference type="Gene3D" id="1.10.287.130">
    <property type="match status" value="1"/>
</dbReference>
<dbReference type="InterPro" id="IPR013727">
    <property type="entry name" value="2CSK_N"/>
</dbReference>
<dbReference type="PANTHER" id="PTHR45436">
    <property type="entry name" value="SENSOR HISTIDINE KINASE YKOH"/>
    <property type="match status" value="1"/>
</dbReference>
<evidence type="ECO:0000259" key="11">
    <source>
        <dbReference type="PROSITE" id="PS50885"/>
    </source>
</evidence>
<evidence type="ECO:0000313" key="12">
    <source>
        <dbReference type="EMBL" id="OIR04058.1"/>
    </source>
</evidence>
<evidence type="ECO:0000256" key="4">
    <source>
        <dbReference type="ARBA" id="ARBA00022679"/>
    </source>
</evidence>
<dbReference type="PROSITE" id="PS50109">
    <property type="entry name" value="HIS_KIN"/>
    <property type="match status" value="1"/>
</dbReference>
<dbReference type="GO" id="GO:0005886">
    <property type="term" value="C:plasma membrane"/>
    <property type="evidence" value="ECO:0007669"/>
    <property type="project" value="TreeGrafter"/>
</dbReference>
<evidence type="ECO:0000259" key="10">
    <source>
        <dbReference type="PROSITE" id="PS50109"/>
    </source>
</evidence>
<protein>
    <recommendedName>
        <fullName evidence="2">histidine kinase</fullName>
        <ecNumber evidence="2">2.7.13.3</ecNumber>
    </recommendedName>
</protein>
<reference evidence="12" key="1">
    <citation type="submission" date="2016-10" db="EMBL/GenBank/DDBJ databases">
        <title>Sequence of Gallionella enrichment culture.</title>
        <authorList>
            <person name="Poehlein A."/>
            <person name="Muehling M."/>
            <person name="Daniel R."/>
        </authorList>
    </citation>
    <scope>NUCLEOTIDE SEQUENCE</scope>
</reference>
<keyword evidence="3" id="KW-0597">Phosphoprotein</keyword>
<dbReference type="SMART" id="SM00387">
    <property type="entry name" value="HATPase_c"/>
    <property type="match status" value="1"/>
</dbReference>
<dbReference type="InterPro" id="IPR003660">
    <property type="entry name" value="HAMP_dom"/>
</dbReference>
<dbReference type="InterPro" id="IPR003661">
    <property type="entry name" value="HisK_dim/P_dom"/>
</dbReference>
<dbReference type="SUPFAM" id="SSF47384">
    <property type="entry name" value="Homodimeric domain of signal transducing histidine kinase"/>
    <property type="match status" value="1"/>
</dbReference>
<dbReference type="InterPro" id="IPR003594">
    <property type="entry name" value="HATPase_dom"/>
</dbReference>
<evidence type="ECO:0000256" key="7">
    <source>
        <dbReference type="ARBA" id="ARBA00022989"/>
    </source>
</evidence>
<dbReference type="SMART" id="SM00388">
    <property type="entry name" value="HisKA"/>
    <property type="match status" value="1"/>
</dbReference>
<dbReference type="Pfam" id="PF02518">
    <property type="entry name" value="HATPase_c"/>
    <property type="match status" value="1"/>
</dbReference>
<dbReference type="EMBL" id="MLJW01000060">
    <property type="protein sequence ID" value="OIR04058.1"/>
    <property type="molecule type" value="Genomic_DNA"/>
</dbReference>
<dbReference type="InterPro" id="IPR050428">
    <property type="entry name" value="TCS_sensor_his_kinase"/>
</dbReference>
<name>A0A1J5S7G9_9ZZZZ</name>
<dbReference type="InterPro" id="IPR036890">
    <property type="entry name" value="HATPase_C_sf"/>
</dbReference>
<keyword evidence="7 9" id="KW-1133">Transmembrane helix</keyword>
<evidence type="ECO:0000256" key="6">
    <source>
        <dbReference type="ARBA" id="ARBA00022777"/>
    </source>
</evidence>
<keyword evidence="4 12" id="KW-0808">Transferase</keyword>
<dbReference type="CDD" id="cd00082">
    <property type="entry name" value="HisKA"/>
    <property type="match status" value="1"/>
</dbReference>
<feature type="domain" description="HAMP" evidence="11">
    <location>
        <begin position="195"/>
        <end position="248"/>
    </location>
</feature>
<keyword evidence="5 9" id="KW-0812">Transmembrane</keyword>
<dbReference type="InterPro" id="IPR036097">
    <property type="entry name" value="HisK_dim/P_sf"/>
</dbReference>
<dbReference type="Gene3D" id="3.30.565.10">
    <property type="entry name" value="Histidine kinase-like ATPase, C-terminal domain"/>
    <property type="match status" value="1"/>
</dbReference>
<proteinExistence type="predicted"/>
<comment type="caution">
    <text evidence="12">The sequence shown here is derived from an EMBL/GenBank/DDBJ whole genome shotgun (WGS) entry which is preliminary data.</text>
</comment>
<dbReference type="SUPFAM" id="SSF55874">
    <property type="entry name" value="ATPase domain of HSP90 chaperone/DNA topoisomerase II/histidine kinase"/>
    <property type="match status" value="1"/>
</dbReference>
<sequence length="475" mass="52301">MRSIRRQLTREMLASLSILLGAGLVAIGFTVRTRLTHALDATLLAQGRAVGALTEYEGGRIQFDFSQDFLREYDGRRARHYFELWTTSGTVIRRSPALRGADLERPATIVEGRPRFYDLTLPNGRHGRAVCLRLKLQETDPRTDASEPGRTTVDLVAAIDRGELDETLSGLIAAVAGIGVLMAAAVLVLVPRLLSRGLSPLERLGADASTIDAHTLSFRFETAKLPIELQPIADRLNELLARLEASFERERRFSADLAHELRTPLAELRSLLECALKWPESREPSTDQEALEIARELESLVGRMLAIARGERGSLQLVREHTEVAPFADECWRTHEAAARARGITLRFDVQPGAVDTDRTLFRSILSNLFENAVAYAPAGSAVEVWGGPRGERFILHVANPAGELTDDDVARLFDRFWRKDAARSGGRHLGLGLNLAATFADAMGWTIAAETDAQSRLVMTLGMTPLVRRARSGG</sequence>
<feature type="transmembrane region" description="Helical" evidence="9">
    <location>
        <begin position="12"/>
        <end position="31"/>
    </location>
</feature>
<comment type="catalytic activity">
    <reaction evidence="1">
        <text>ATP + protein L-histidine = ADP + protein N-phospho-L-histidine.</text>
        <dbReference type="EC" id="2.7.13.3"/>
    </reaction>
</comment>
<keyword evidence="8" id="KW-0902">Two-component regulatory system</keyword>